<dbReference type="SUPFAM" id="SSF82784">
    <property type="entry name" value="OsmC-like"/>
    <property type="match status" value="1"/>
</dbReference>
<dbReference type="Gene3D" id="3.30.300.20">
    <property type="match status" value="1"/>
</dbReference>
<dbReference type="PANTHER" id="PTHR33797">
    <property type="entry name" value="ORGANIC HYDROPEROXIDE RESISTANCE PROTEIN-LIKE"/>
    <property type="match status" value="1"/>
</dbReference>
<dbReference type="GO" id="GO:0006979">
    <property type="term" value="P:response to oxidative stress"/>
    <property type="evidence" value="ECO:0007669"/>
    <property type="project" value="InterPro"/>
</dbReference>
<accession>A0A094L778</accession>
<dbReference type="OrthoDB" id="9797508at2"/>
<gene>
    <name evidence="2" type="ORF">IDSA_08815</name>
</gene>
<dbReference type="InterPro" id="IPR003718">
    <property type="entry name" value="OsmC/Ohr_fam"/>
</dbReference>
<evidence type="ECO:0000313" key="2">
    <source>
        <dbReference type="EMBL" id="KFZ30623.1"/>
    </source>
</evidence>
<evidence type="ECO:0000313" key="3">
    <source>
        <dbReference type="Proteomes" id="UP000054363"/>
    </source>
</evidence>
<protein>
    <submittedName>
        <fullName evidence="2">Organic hydroperoxide resistance protein</fullName>
    </submittedName>
</protein>
<dbReference type="InterPro" id="IPR019953">
    <property type="entry name" value="OHR"/>
</dbReference>
<reference evidence="2 3" key="1">
    <citation type="submission" date="2014-06" db="EMBL/GenBank/DDBJ databases">
        <title>The draft genome sequence of Idiomarina salinarum ISL-52.</title>
        <authorList>
            <person name="Du J."/>
            <person name="Shao Z."/>
        </authorList>
    </citation>
    <scope>NUCLEOTIDE SEQUENCE [LARGE SCALE GENOMIC DNA]</scope>
    <source>
        <strain evidence="2 3">ISL-52</strain>
    </source>
</reference>
<dbReference type="eggNOG" id="COG1764">
    <property type="taxonomic scope" value="Bacteria"/>
</dbReference>
<proteinExistence type="inferred from homology"/>
<evidence type="ECO:0000256" key="1">
    <source>
        <dbReference type="ARBA" id="ARBA00007378"/>
    </source>
</evidence>
<dbReference type="InterPro" id="IPR036102">
    <property type="entry name" value="OsmC/Ohrsf"/>
</dbReference>
<dbReference type="Pfam" id="PF02566">
    <property type="entry name" value="OsmC"/>
    <property type="match status" value="1"/>
</dbReference>
<sequence>MDILYTANVTATGGRDGRAKSDDGLLDVKLTPPEALGGSGGATNPEQLFAAGFSACFLGAMKHVAKEEKIKIPGDARVQAKVGIGKQEPGFAITATLDIYVPGMDDDTADKLIEKADKVCPYATAVRGNVDVKLNIHTSS</sequence>
<comment type="caution">
    <text evidence="2">The sequence shown here is derived from an EMBL/GenBank/DDBJ whole genome shotgun (WGS) entry which is preliminary data.</text>
</comment>
<dbReference type="STRING" id="435908.IDSA_08815"/>
<dbReference type="RefSeq" id="WP_034775904.1">
    <property type="nucleotide sequence ID" value="NZ_JPER01000004.1"/>
</dbReference>
<dbReference type="Gene3D" id="2.20.25.10">
    <property type="match status" value="1"/>
</dbReference>
<dbReference type="NCBIfam" id="TIGR03561">
    <property type="entry name" value="organ_hyd_perox"/>
    <property type="match status" value="1"/>
</dbReference>
<comment type="similarity">
    <text evidence="1">Belongs to the OsmC/Ohr family.</text>
</comment>
<dbReference type="AlphaFoldDB" id="A0A094L778"/>
<keyword evidence="3" id="KW-1185">Reference proteome</keyword>
<dbReference type="InterPro" id="IPR015946">
    <property type="entry name" value="KH_dom-like_a/b"/>
</dbReference>
<organism evidence="2 3">
    <name type="scientific">Pseudidiomarina salinarum</name>
    <dbReference type="NCBI Taxonomy" id="435908"/>
    <lineage>
        <taxon>Bacteria</taxon>
        <taxon>Pseudomonadati</taxon>
        <taxon>Pseudomonadota</taxon>
        <taxon>Gammaproteobacteria</taxon>
        <taxon>Alteromonadales</taxon>
        <taxon>Idiomarinaceae</taxon>
        <taxon>Pseudidiomarina</taxon>
    </lineage>
</organism>
<name>A0A094L778_9GAMM</name>
<dbReference type="PANTHER" id="PTHR33797:SF2">
    <property type="entry name" value="ORGANIC HYDROPEROXIDE RESISTANCE PROTEIN-LIKE"/>
    <property type="match status" value="1"/>
</dbReference>
<dbReference type="EMBL" id="JPER01000004">
    <property type="protein sequence ID" value="KFZ30623.1"/>
    <property type="molecule type" value="Genomic_DNA"/>
</dbReference>
<dbReference type="Proteomes" id="UP000054363">
    <property type="component" value="Unassembled WGS sequence"/>
</dbReference>